<comment type="cofactor">
    <cofactor evidence="1 12 14">
        <name>FMN</name>
        <dbReference type="ChEBI" id="CHEBI:58210"/>
    </cofactor>
</comment>
<dbReference type="InterPro" id="IPR013785">
    <property type="entry name" value="Aldolase_TIM"/>
</dbReference>
<dbReference type="PIRSF" id="PIRSF006621">
    <property type="entry name" value="Dus"/>
    <property type="match status" value="1"/>
</dbReference>
<accession>A0A1F7HFJ4</accession>
<dbReference type="InterPro" id="IPR018517">
    <property type="entry name" value="tRNA_hU_synthase_CS"/>
</dbReference>
<sequence length="319" mass="36393">MMQSFWHNLQKPFLVQAPMEDITDTVFRQMLLECGRPDVFFTEFTNVDGIFSTGASHTIHRLAFSLHERPIVAQIWGSKPENYFQGVKYIRAQGFDGVDINMGCPQRDIIKKGLCGALIENRPLATKIIRATLEGAGKDFPVSIKTRIGINKPVTEDWMRFLLSFNSAAIIVHGRTVKEMSAVPAHWDEIHKAVLLRNRIGKQTLIIGNGDVKSKSEALEKAGMYRVDGVMIGRGMLEDIHIFSSYSTNITAQHRKQLLKKHIDLFQRTWGNEPNFDKHFHRLRKYIKIYIRGFEGSSHLRQRLMTASSIDDVLGILNE</sequence>
<keyword evidence="3" id="KW-0820">tRNA-binding</keyword>
<keyword evidence="7" id="KW-0521">NADP</keyword>
<evidence type="ECO:0000256" key="14">
    <source>
        <dbReference type="PIRSR" id="PIRSR006621-2"/>
    </source>
</evidence>
<evidence type="ECO:0000256" key="12">
    <source>
        <dbReference type="PIRNR" id="PIRNR006621"/>
    </source>
</evidence>
<dbReference type="Gene3D" id="1.10.1200.80">
    <property type="entry name" value="Putative flavin oxidoreducatase, domain 2"/>
    <property type="match status" value="1"/>
</dbReference>
<comment type="caution">
    <text evidence="16">The sequence shown here is derived from an EMBL/GenBank/DDBJ whole genome shotgun (WGS) entry which is preliminary data.</text>
</comment>
<dbReference type="Gene3D" id="3.20.20.70">
    <property type="entry name" value="Aldolase class I"/>
    <property type="match status" value="1"/>
</dbReference>
<organism evidence="16 17">
    <name type="scientific">Candidatus Roizmanbacteria bacterium RIFCSPHIGHO2_02_FULL_43_11</name>
    <dbReference type="NCBI Taxonomy" id="1802043"/>
    <lineage>
        <taxon>Bacteria</taxon>
        <taxon>Candidatus Roizmaniibacteriota</taxon>
    </lineage>
</organism>
<keyword evidence="6 12" id="KW-0819">tRNA processing</keyword>
<evidence type="ECO:0000256" key="3">
    <source>
        <dbReference type="ARBA" id="ARBA00022555"/>
    </source>
</evidence>
<feature type="binding site" evidence="14">
    <location>
        <position position="145"/>
    </location>
    <ligand>
        <name>FMN</name>
        <dbReference type="ChEBI" id="CHEBI:58210"/>
    </ligand>
</feature>
<comment type="catalytic activity">
    <reaction evidence="10">
        <text>a 5,6-dihydrouridine in tRNA + NADP(+) = a uridine in tRNA + NADPH + H(+)</text>
        <dbReference type="Rhea" id="RHEA:23624"/>
        <dbReference type="Rhea" id="RHEA-COMP:13339"/>
        <dbReference type="Rhea" id="RHEA-COMP:13887"/>
        <dbReference type="ChEBI" id="CHEBI:15378"/>
        <dbReference type="ChEBI" id="CHEBI:57783"/>
        <dbReference type="ChEBI" id="CHEBI:58349"/>
        <dbReference type="ChEBI" id="CHEBI:65315"/>
        <dbReference type="ChEBI" id="CHEBI:74443"/>
    </reaction>
</comment>
<dbReference type="AlphaFoldDB" id="A0A1F7HFJ4"/>
<evidence type="ECO:0000259" key="15">
    <source>
        <dbReference type="Pfam" id="PF01207"/>
    </source>
</evidence>
<feature type="binding site" evidence="14">
    <location>
        <begin position="233"/>
        <end position="234"/>
    </location>
    <ligand>
        <name>FMN</name>
        <dbReference type="ChEBI" id="CHEBI:58210"/>
    </ligand>
</feature>
<feature type="active site" description="Proton donor" evidence="13">
    <location>
        <position position="104"/>
    </location>
</feature>
<keyword evidence="8" id="KW-0694">RNA-binding</keyword>
<dbReference type="GO" id="GO:0000049">
    <property type="term" value="F:tRNA binding"/>
    <property type="evidence" value="ECO:0007669"/>
    <property type="project" value="UniProtKB-KW"/>
</dbReference>
<dbReference type="SUPFAM" id="SSF51395">
    <property type="entry name" value="FMN-linked oxidoreductases"/>
    <property type="match status" value="1"/>
</dbReference>
<dbReference type="Proteomes" id="UP000178098">
    <property type="component" value="Unassembled WGS sequence"/>
</dbReference>
<evidence type="ECO:0000256" key="10">
    <source>
        <dbReference type="ARBA" id="ARBA00048205"/>
    </source>
</evidence>
<dbReference type="GO" id="GO:0050660">
    <property type="term" value="F:flavin adenine dinucleotide binding"/>
    <property type="evidence" value="ECO:0007669"/>
    <property type="project" value="InterPro"/>
</dbReference>
<keyword evidence="5 12" id="KW-0288">FMN</keyword>
<dbReference type="PANTHER" id="PTHR11082:SF25">
    <property type="entry name" value="DUS-LIKE FMN-BINDING DOMAIN-CONTAINING PROTEIN"/>
    <property type="match status" value="1"/>
</dbReference>
<keyword evidence="4 12" id="KW-0285">Flavoprotein</keyword>
<reference evidence="16 17" key="1">
    <citation type="journal article" date="2016" name="Nat. Commun.">
        <title>Thousands of microbial genomes shed light on interconnected biogeochemical processes in an aquifer system.</title>
        <authorList>
            <person name="Anantharaman K."/>
            <person name="Brown C.T."/>
            <person name="Hug L.A."/>
            <person name="Sharon I."/>
            <person name="Castelle C.J."/>
            <person name="Probst A.J."/>
            <person name="Thomas B.C."/>
            <person name="Singh A."/>
            <person name="Wilkins M.J."/>
            <person name="Karaoz U."/>
            <person name="Brodie E.L."/>
            <person name="Williams K.H."/>
            <person name="Hubbard S.S."/>
            <person name="Banfield J.F."/>
        </authorList>
    </citation>
    <scope>NUCLEOTIDE SEQUENCE [LARGE SCALE GENOMIC DNA]</scope>
</reference>
<evidence type="ECO:0000256" key="11">
    <source>
        <dbReference type="ARBA" id="ARBA00048802"/>
    </source>
</evidence>
<comment type="similarity">
    <text evidence="12">Belongs to the dus family.</text>
</comment>
<evidence type="ECO:0000256" key="13">
    <source>
        <dbReference type="PIRSR" id="PIRSR006621-1"/>
    </source>
</evidence>
<gene>
    <name evidence="16" type="ORF">A3D08_00625</name>
</gene>
<evidence type="ECO:0000313" key="17">
    <source>
        <dbReference type="Proteomes" id="UP000178098"/>
    </source>
</evidence>
<evidence type="ECO:0000256" key="9">
    <source>
        <dbReference type="ARBA" id="ARBA00023002"/>
    </source>
</evidence>
<feature type="binding site" evidence="14">
    <location>
        <position position="173"/>
    </location>
    <ligand>
        <name>FMN</name>
        <dbReference type="ChEBI" id="CHEBI:58210"/>
    </ligand>
</feature>
<name>A0A1F7HFJ4_9BACT</name>
<evidence type="ECO:0000256" key="1">
    <source>
        <dbReference type="ARBA" id="ARBA00001917"/>
    </source>
</evidence>
<evidence type="ECO:0000256" key="5">
    <source>
        <dbReference type="ARBA" id="ARBA00022643"/>
    </source>
</evidence>
<evidence type="ECO:0000256" key="8">
    <source>
        <dbReference type="ARBA" id="ARBA00022884"/>
    </source>
</evidence>
<comment type="function">
    <text evidence="2 12">Catalyzes the synthesis of 5,6-dihydrouridine (D), a modified base found in the D-loop of most tRNAs, via the reduction of the C5-C6 double bond in target uridines.</text>
</comment>
<evidence type="ECO:0000256" key="4">
    <source>
        <dbReference type="ARBA" id="ARBA00022630"/>
    </source>
</evidence>
<dbReference type="EC" id="1.3.1.-" evidence="12"/>
<evidence type="ECO:0000256" key="2">
    <source>
        <dbReference type="ARBA" id="ARBA00002790"/>
    </source>
</evidence>
<dbReference type="PANTHER" id="PTHR11082">
    <property type="entry name" value="TRNA-DIHYDROURIDINE SYNTHASE"/>
    <property type="match status" value="1"/>
</dbReference>
<evidence type="ECO:0000256" key="6">
    <source>
        <dbReference type="ARBA" id="ARBA00022694"/>
    </source>
</evidence>
<dbReference type="InterPro" id="IPR035587">
    <property type="entry name" value="DUS-like_FMN-bd"/>
</dbReference>
<dbReference type="CDD" id="cd02801">
    <property type="entry name" value="DUS_like_FMN"/>
    <property type="match status" value="1"/>
</dbReference>
<feature type="domain" description="DUS-like FMN-binding" evidence="15">
    <location>
        <begin position="16"/>
        <end position="309"/>
    </location>
</feature>
<evidence type="ECO:0000313" key="16">
    <source>
        <dbReference type="EMBL" id="OGK30007.1"/>
    </source>
</evidence>
<comment type="catalytic activity">
    <reaction evidence="11">
        <text>a 5,6-dihydrouridine in tRNA + NAD(+) = a uridine in tRNA + NADH + H(+)</text>
        <dbReference type="Rhea" id="RHEA:54452"/>
        <dbReference type="Rhea" id="RHEA-COMP:13339"/>
        <dbReference type="Rhea" id="RHEA-COMP:13887"/>
        <dbReference type="ChEBI" id="CHEBI:15378"/>
        <dbReference type="ChEBI" id="CHEBI:57540"/>
        <dbReference type="ChEBI" id="CHEBI:57945"/>
        <dbReference type="ChEBI" id="CHEBI:65315"/>
        <dbReference type="ChEBI" id="CHEBI:74443"/>
    </reaction>
</comment>
<dbReference type="EMBL" id="MFZT01000036">
    <property type="protein sequence ID" value="OGK30007.1"/>
    <property type="molecule type" value="Genomic_DNA"/>
</dbReference>
<proteinExistence type="inferred from homology"/>
<dbReference type="Pfam" id="PF01207">
    <property type="entry name" value="Dus"/>
    <property type="match status" value="1"/>
</dbReference>
<keyword evidence="14" id="KW-0547">Nucleotide-binding</keyword>
<keyword evidence="9 12" id="KW-0560">Oxidoreductase</keyword>
<protein>
    <recommendedName>
        <fullName evidence="12">tRNA-dihydrouridine synthase</fullName>
        <ecNumber evidence="12">1.3.1.-</ecNumber>
    </recommendedName>
</protein>
<dbReference type="InterPro" id="IPR024036">
    <property type="entry name" value="tRNA-dHydroUridine_Synthase_C"/>
</dbReference>
<evidence type="ECO:0000256" key="7">
    <source>
        <dbReference type="ARBA" id="ARBA00022857"/>
    </source>
</evidence>
<dbReference type="InterPro" id="IPR001269">
    <property type="entry name" value="DUS_fam"/>
</dbReference>
<dbReference type="PROSITE" id="PS01136">
    <property type="entry name" value="UPF0034"/>
    <property type="match status" value="1"/>
</dbReference>
<feature type="binding site" evidence="14">
    <location>
        <position position="74"/>
    </location>
    <ligand>
        <name>FMN</name>
        <dbReference type="ChEBI" id="CHEBI:58210"/>
    </ligand>
</feature>
<dbReference type="GO" id="GO:0017150">
    <property type="term" value="F:tRNA dihydrouridine synthase activity"/>
    <property type="evidence" value="ECO:0007669"/>
    <property type="project" value="InterPro"/>
</dbReference>